<protein>
    <recommendedName>
        <fullName evidence="3">Nuclease SbcCD subunit C</fullName>
    </recommendedName>
</protein>
<dbReference type="PANTHER" id="PTHR32114:SF2">
    <property type="entry name" value="ABC TRANSPORTER ABCH.3"/>
    <property type="match status" value="1"/>
</dbReference>
<dbReference type="RefSeq" id="WP_091791711.1">
    <property type="nucleotide sequence ID" value="NZ_FNAF01000005.1"/>
</dbReference>
<evidence type="ECO:0000313" key="6">
    <source>
        <dbReference type="EMBL" id="SDD64573.1"/>
    </source>
</evidence>
<dbReference type="SUPFAM" id="SSF52540">
    <property type="entry name" value="P-loop containing nucleoside triphosphate hydrolases"/>
    <property type="match status" value="1"/>
</dbReference>
<feature type="coiled-coil region" evidence="4">
    <location>
        <begin position="319"/>
        <end position="432"/>
    </location>
</feature>
<dbReference type="InterPro" id="IPR038729">
    <property type="entry name" value="Rad50/SbcC_AAA"/>
</dbReference>
<dbReference type="OrthoDB" id="9795626at2"/>
<dbReference type="GO" id="GO:0006302">
    <property type="term" value="P:double-strand break repair"/>
    <property type="evidence" value="ECO:0007669"/>
    <property type="project" value="InterPro"/>
</dbReference>
<dbReference type="Gene3D" id="3.40.50.300">
    <property type="entry name" value="P-loop containing nucleotide triphosphate hydrolases"/>
    <property type="match status" value="2"/>
</dbReference>
<dbReference type="EMBL" id="FNAF01000005">
    <property type="protein sequence ID" value="SDD64573.1"/>
    <property type="molecule type" value="Genomic_DNA"/>
</dbReference>
<feature type="coiled-coil region" evidence="4">
    <location>
        <begin position="693"/>
        <end position="720"/>
    </location>
</feature>
<evidence type="ECO:0000256" key="1">
    <source>
        <dbReference type="ARBA" id="ARBA00006930"/>
    </source>
</evidence>
<evidence type="ECO:0000313" key="7">
    <source>
        <dbReference type="Proteomes" id="UP000198995"/>
    </source>
</evidence>
<dbReference type="Pfam" id="PF13476">
    <property type="entry name" value="AAA_23"/>
    <property type="match status" value="1"/>
</dbReference>
<feature type="coiled-coil region" evidence="4">
    <location>
        <begin position="252"/>
        <end position="282"/>
    </location>
</feature>
<evidence type="ECO:0000256" key="3">
    <source>
        <dbReference type="ARBA" id="ARBA00013368"/>
    </source>
</evidence>
<dbReference type="PANTHER" id="PTHR32114">
    <property type="entry name" value="ABC TRANSPORTER ABCH.3"/>
    <property type="match status" value="1"/>
</dbReference>
<dbReference type="InterPro" id="IPR027417">
    <property type="entry name" value="P-loop_NTPase"/>
</dbReference>
<dbReference type="GO" id="GO:0004527">
    <property type="term" value="F:exonuclease activity"/>
    <property type="evidence" value="ECO:0007669"/>
    <property type="project" value="UniProtKB-KW"/>
</dbReference>
<feature type="domain" description="Rad50/SbcC-type AAA" evidence="5">
    <location>
        <begin position="7"/>
        <end position="209"/>
    </location>
</feature>
<comment type="subunit">
    <text evidence="2">Heterodimer of SbcC and SbcD.</text>
</comment>
<proteinExistence type="inferred from homology"/>
<organism evidence="6 7">
    <name type="scientific">Peptococcus niger</name>
    <dbReference type="NCBI Taxonomy" id="2741"/>
    <lineage>
        <taxon>Bacteria</taxon>
        <taxon>Bacillati</taxon>
        <taxon>Bacillota</taxon>
        <taxon>Clostridia</taxon>
        <taxon>Eubacteriales</taxon>
        <taxon>Peptococcaceae</taxon>
        <taxon>Peptococcus</taxon>
    </lineage>
</organism>
<keyword evidence="6" id="KW-0540">Nuclease</keyword>
<keyword evidence="6" id="KW-0378">Hydrolase</keyword>
<dbReference type="Pfam" id="PF13558">
    <property type="entry name" value="SbcC_Walker_B"/>
    <property type="match status" value="1"/>
</dbReference>
<gene>
    <name evidence="6" type="ORF">SAMN04489866_10536</name>
</gene>
<sequence>MRPLILEMVAFGPYAGKTELDFSALGQERLFLVTGPTGAGKSTIFDAISYALYGETGEGDSKGNRLCSDFNKDPETVTYVRFTFRLNDRRYRIYRQPAQQIRKRRGDGYRDQGQVVLFEALDEAHFSPLTKVDEVNRAVIERIGLDAAQFRKIVMLPQGEFQQFLLADTREKAPLLRHLFGTGIYLRMREALSERARSLGQEARSLEAQAHDKWQQVPLPFGTLLPEPPSLTDLDRLVLEDDRRLALVDEALEALELEGDALAERRRQVEAAQALEEELRRTATALLPLKRGAEERQRLADRIAAADRARPLVDQEKRVAELKAGCEMAQKAADEANKTLQAAEAAYQTLEQKAAALAELKEAMAEKRAALPILRQGLALYSRWQSTAATVKTARASLAEAAKELAVAREKQEKLSAQLEALQEKMAALTEAPTRHLALTAEQDRLQRRRSELAQTWQGLTAYLTGMEELAAADQAAAAAGLAEQEALQAWQAAVASRQAESAARLAAQLQDGQPCPVCGSLHHPGPTVFQAQAVDDGQLDQLETAWRDAAERGRTTATTAGGKRSEQASLARQLQADAAAPLFAQSAAPAKAAVQALRDDVAAQGTAIRAEADRVAADLATVKAQVEELTLVKEALTTCEKQVTAAHRLLDEASDKHHAAEVTLAEREAALEQLADQLPFAAADGAGQQARLEADEAALARYDDQHDRLEAERTDLRNQCLTATTSVQERLQTLSDRQQAYFQAHEDWQQAQTAHFADAAAYRRAQADLPALDQLRERLNDEQSRLSYLQDELARKSAQLKAHPGLGAGADLAEAETAQKAALVAYVDLRATLRARRQGTLQLASDLQALDEAGGALLAEYGEVNRLQRLVAGDNDARMDLETFVLVQYFEKVLARANERFSAMSDGRYTFERHGQVADKRKSSGLDLDISDTYTGRARAVATLSGGERFKASLALALGLADVVGEESGGHAMEAIFIDEGFGTLDEDALDKTIDALFELQSGGRLVGVISHVAELRDRIAAKLVVSGGEAGSSAHFEVPR</sequence>
<keyword evidence="7" id="KW-1185">Reference proteome</keyword>
<accession>A0A1G6WFR5</accession>
<dbReference type="GO" id="GO:0016887">
    <property type="term" value="F:ATP hydrolysis activity"/>
    <property type="evidence" value="ECO:0007669"/>
    <property type="project" value="InterPro"/>
</dbReference>
<name>A0A1G6WFR5_PEPNI</name>
<feature type="coiled-coil region" evidence="4">
    <location>
        <begin position="763"/>
        <end position="800"/>
    </location>
</feature>
<dbReference type="STRING" id="2741.SAMN04489866_10536"/>
<dbReference type="Proteomes" id="UP000198995">
    <property type="component" value="Unassembled WGS sequence"/>
</dbReference>
<evidence type="ECO:0000256" key="2">
    <source>
        <dbReference type="ARBA" id="ARBA00011322"/>
    </source>
</evidence>
<comment type="similarity">
    <text evidence="1">Belongs to the SMC family. SbcC subfamily.</text>
</comment>
<reference evidence="6 7" key="1">
    <citation type="submission" date="2016-10" db="EMBL/GenBank/DDBJ databases">
        <authorList>
            <person name="de Groot N.N."/>
        </authorList>
    </citation>
    <scope>NUCLEOTIDE SEQUENCE [LARGE SCALE GENOMIC DNA]</scope>
    <source>
        <strain evidence="6 7">DSM 20475</strain>
    </source>
</reference>
<keyword evidence="6" id="KW-0269">Exonuclease</keyword>
<evidence type="ECO:0000256" key="4">
    <source>
        <dbReference type="SAM" id="Coils"/>
    </source>
</evidence>
<evidence type="ECO:0000259" key="5">
    <source>
        <dbReference type="Pfam" id="PF13476"/>
    </source>
</evidence>
<keyword evidence="4" id="KW-0175">Coiled coil</keyword>
<dbReference type="AlphaFoldDB" id="A0A1G6WFR5"/>